<dbReference type="AlphaFoldDB" id="A0A1G8F448"/>
<dbReference type="OrthoDB" id="5880742at2"/>
<name>A0A1G8F448_9VIBR</name>
<reference evidence="2 3" key="1">
    <citation type="submission" date="2016-10" db="EMBL/GenBank/DDBJ databases">
        <authorList>
            <person name="de Groot N.N."/>
        </authorList>
    </citation>
    <scope>NUCLEOTIDE SEQUENCE [LARGE SCALE GENOMIC DNA]</scope>
    <source>
        <strain evidence="2 3">CGMCC 1.10228</strain>
    </source>
</reference>
<dbReference type="Pfam" id="PF07791">
    <property type="entry name" value="Imm11"/>
    <property type="match status" value="1"/>
</dbReference>
<sequence length="201" mass="23816">MNIYNEQYYILKSSPFKQKFLELKPSTDTARRNHTFERLDYADGAVFFENAFRGDIPFYLTNGQFDGIYPVVSSDIADALSLYEIRGFQLFPAVIMDDSEKWHEDFYFFNFYEKFDVVDFEKSIVSNYKPNSKYNEVIKFTLDADILDSINEEERLIIDLARVEGGSLIFHEKIVNLLSRFEIEAFQFFKLSEYELGMEFR</sequence>
<gene>
    <name evidence="2" type="ORF">SAMN04488136_12847</name>
</gene>
<organism evidence="2 3">
    <name type="scientific">Vibrio xiamenensis</name>
    <dbReference type="NCBI Taxonomy" id="861298"/>
    <lineage>
        <taxon>Bacteria</taxon>
        <taxon>Pseudomonadati</taxon>
        <taxon>Pseudomonadota</taxon>
        <taxon>Gammaproteobacteria</taxon>
        <taxon>Vibrionales</taxon>
        <taxon>Vibrionaceae</taxon>
        <taxon>Vibrio</taxon>
    </lineage>
</organism>
<accession>A0A1G8F448</accession>
<dbReference type="RefSeq" id="WP_093277836.1">
    <property type="nucleotide sequence ID" value="NZ_FNDD01000028.1"/>
</dbReference>
<feature type="domain" description="Immunity MXAN-0049 protein" evidence="1">
    <location>
        <begin position="31"/>
        <end position="144"/>
    </location>
</feature>
<keyword evidence="3" id="KW-1185">Reference proteome</keyword>
<evidence type="ECO:0000313" key="3">
    <source>
        <dbReference type="Proteomes" id="UP000198854"/>
    </source>
</evidence>
<dbReference type="EMBL" id="FNDD01000028">
    <property type="protein sequence ID" value="SDH76923.1"/>
    <property type="molecule type" value="Genomic_DNA"/>
</dbReference>
<proteinExistence type="predicted"/>
<dbReference type="InterPro" id="IPR012433">
    <property type="entry name" value="Imm11"/>
</dbReference>
<protein>
    <recommendedName>
        <fullName evidence="1">Immunity MXAN-0049 protein domain-containing protein</fullName>
    </recommendedName>
</protein>
<dbReference type="Proteomes" id="UP000198854">
    <property type="component" value="Unassembled WGS sequence"/>
</dbReference>
<evidence type="ECO:0000313" key="2">
    <source>
        <dbReference type="EMBL" id="SDH76923.1"/>
    </source>
</evidence>
<evidence type="ECO:0000259" key="1">
    <source>
        <dbReference type="Pfam" id="PF07791"/>
    </source>
</evidence>
<dbReference type="STRING" id="861298.SAMN04488136_12847"/>